<keyword evidence="2" id="KW-1185">Reference proteome</keyword>
<accession>A0ABT5C3S7</accession>
<dbReference type="Proteomes" id="UP001217485">
    <property type="component" value="Unassembled WGS sequence"/>
</dbReference>
<dbReference type="PIRSF" id="PIRSF006380">
    <property type="entry name" value="UCP006380"/>
    <property type="match status" value="1"/>
</dbReference>
<dbReference type="Pfam" id="PF01949">
    <property type="entry name" value="Endo_dU"/>
    <property type="match status" value="1"/>
</dbReference>
<dbReference type="RefSeq" id="WP_272098050.1">
    <property type="nucleotide sequence ID" value="NZ_JAQNDK010000003.1"/>
</dbReference>
<evidence type="ECO:0000313" key="1">
    <source>
        <dbReference type="EMBL" id="MDC0680997.1"/>
    </source>
</evidence>
<dbReference type="PANTHER" id="PTHR39518">
    <property type="entry name" value="UPF0215 PROTEIN MJ1150"/>
    <property type="match status" value="1"/>
</dbReference>
<dbReference type="EMBL" id="JAQNDK010000003">
    <property type="protein sequence ID" value="MDC0680997.1"/>
    <property type="molecule type" value="Genomic_DNA"/>
</dbReference>
<dbReference type="HAMAP" id="MF_00582">
    <property type="entry name" value="UPF0215"/>
    <property type="match status" value="1"/>
</dbReference>
<dbReference type="InterPro" id="IPR002802">
    <property type="entry name" value="Endo_dU"/>
</dbReference>
<dbReference type="PANTHER" id="PTHR39518:SF2">
    <property type="entry name" value="UPF0215 PROTEIN MJ1150"/>
    <property type="match status" value="1"/>
</dbReference>
<reference evidence="1 2" key="1">
    <citation type="submission" date="2023-01" db="EMBL/GenBank/DDBJ databases">
        <title>Minimal conservation of predation-associated metabolite biosynthetic gene clusters underscores biosynthetic potential of Myxococcota including descriptions for ten novel species: Archangium lansinium sp. nov., Myxococcus landrumus sp. nov., Nannocystis bai.</title>
        <authorList>
            <person name="Ahearne A."/>
            <person name="Stevens C."/>
            <person name="Dowd S."/>
        </authorList>
    </citation>
    <scope>NUCLEOTIDE SEQUENCE [LARGE SCALE GENOMIC DNA]</scope>
    <source>
        <strain evidence="1 2">WIWO2</strain>
    </source>
</reference>
<proteinExistence type="inferred from homology"/>
<evidence type="ECO:0000313" key="2">
    <source>
        <dbReference type="Proteomes" id="UP001217485"/>
    </source>
</evidence>
<name>A0ABT5C3S7_9BACT</name>
<dbReference type="Gene3D" id="3.30.2170.10">
    <property type="entry name" value="archaeoglobus fulgidus dsm 4304 superfamily"/>
    <property type="match status" value="1"/>
</dbReference>
<comment type="caution">
    <text evidence="1">The sequence shown here is derived from an EMBL/GenBank/DDBJ whole genome shotgun (WGS) entry which is preliminary data.</text>
</comment>
<sequence>MPARAPRFSHVIGVDDAPFARDHRGDVQVVGTVFSGLRLEGVLSTRVRRDGRNATPAIAAMIRGSRFYAQAQVVMLQGIAVAGFNVVDLAALHEALALPVVVVARRLPDLDAIRDALLSRVRGGRRKWALIERAGPMEPVASVYVQRAGISLDDASALIARLSVNGHLPEPLRAAHLIAGGLTTGESRGRA</sequence>
<protein>
    <submittedName>
        <fullName evidence="1">DUF99 family protein</fullName>
    </submittedName>
</protein>
<organism evidence="1 2">
    <name type="scientific">Sorangium atrum</name>
    <dbReference type="NCBI Taxonomy" id="2995308"/>
    <lineage>
        <taxon>Bacteria</taxon>
        <taxon>Pseudomonadati</taxon>
        <taxon>Myxococcota</taxon>
        <taxon>Polyangia</taxon>
        <taxon>Polyangiales</taxon>
        <taxon>Polyangiaceae</taxon>
        <taxon>Sorangium</taxon>
    </lineage>
</organism>
<gene>
    <name evidence="1" type="ORF">POL72_24880</name>
</gene>